<proteinExistence type="predicted"/>
<sequence length="329" mass="36501">MKLAEFLNLKTEDQDMLTEEELTELEDNLINSKMEEAKKNVAIKEFLKDPLDTLYTHPEYAFAISVPIAMVFFAIGMIATWGTPIIDDVIIFSVLITITLPAFTFHKKYKRTNTIEEYLPTFLRDISEMSRAGLTLPRAVNTVARGEYGALTKEVQAMDASMSWGVSFEESLENFAKRVPTPIITRTVALITQASKAGGRVVSVLEAAARDAREVKLLERERRGNMMVYVVISYMSFFVFLFVIGMLTSTFVPTMAEAGKAASAAGAGSQFIGAFDPSKYTRLMMHTGVIQGFMSGLVAGQMGEGSVFQGFKHSIILTLIAWIIFTFVI</sequence>
<evidence type="ECO:0000313" key="8">
    <source>
        <dbReference type="EMBL" id="TQD25332.1"/>
    </source>
</evidence>
<dbReference type="Proteomes" id="UP000319335">
    <property type="component" value="Unassembled WGS sequence"/>
</dbReference>
<keyword evidence="5 6" id="KW-0472">Membrane</keyword>
<feature type="transmembrane region" description="Helical" evidence="6">
    <location>
        <begin position="60"/>
        <end position="79"/>
    </location>
</feature>
<comment type="caution">
    <text evidence="8">The sequence shown here is derived from an EMBL/GenBank/DDBJ whole genome shotgun (WGS) entry which is preliminary data.</text>
</comment>
<dbReference type="Gene3D" id="1.20.81.30">
    <property type="entry name" value="Type II secretion system (T2SS), domain F"/>
    <property type="match status" value="1"/>
</dbReference>
<keyword evidence="9" id="KW-1185">Reference proteome</keyword>
<dbReference type="InterPro" id="IPR056569">
    <property type="entry name" value="ArlJ-like"/>
</dbReference>
<dbReference type="InterPro" id="IPR042094">
    <property type="entry name" value="T2SS_GspF_sf"/>
</dbReference>
<keyword evidence="3 6" id="KW-0812">Transmembrane</keyword>
<gene>
    <name evidence="8" type="ORF">FKV42_09875</name>
</gene>
<keyword evidence="2" id="KW-1003">Cell membrane</keyword>
<feature type="transmembrane region" description="Helical" evidence="6">
    <location>
        <begin position="85"/>
        <end position="105"/>
    </location>
</feature>
<dbReference type="GO" id="GO:0005886">
    <property type="term" value="C:plasma membrane"/>
    <property type="evidence" value="ECO:0007669"/>
    <property type="project" value="UniProtKB-SubCell"/>
</dbReference>
<dbReference type="PANTHER" id="PTHR35402:SF1">
    <property type="entry name" value="TYPE II SECRETION SYSTEM PROTEIN GSPF DOMAIN-CONTAINING PROTEIN"/>
    <property type="match status" value="1"/>
</dbReference>
<reference evidence="8 9" key="1">
    <citation type="submission" date="2019-06" db="EMBL/GenBank/DDBJ databases">
        <title>Draft genome sequence of Methanolobus vulcani B1d.</title>
        <authorList>
            <person name="Creighbaum A.J."/>
            <person name="Ticak T."/>
            <person name="Hariraju D."/>
            <person name="Arivett B.A."/>
            <person name="Ferguson D.J.Jr."/>
        </authorList>
    </citation>
    <scope>NUCLEOTIDE SEQUENCE [LARGE SCALE GENOMIC DNA]</scope>
    <source>
        <strain evidence="8 9">B1d</strain>
    </source>
</reference>
<evidence type="ECO:0000259" key="7">
    <source>
        <dbReference type="Pfam" id="PF00482"/>
    </source>
</evidence>
<feature type="transmembrane region" description="Helical" evidence="6">
    <location>
        <begin position="310"/>
        <end position="328"/>
    </location>
</feature>
<dbReference type="PANTHER" id="PTHR35402">
    <property type="entry name" value="INTEGRAL MEMBRANE PROTEIN-RELATED"/>
    <property type="match status" value="1"/>
</dbReference>
<evidence type="ECO:0000256" key="4">
    <source>
        <dbReference type="ARBA" id="ARBA00022989"/>
    </source>
</evidence>
<dbReference type="RefSeq" id="WP_154810057.1">
    <property type="nucleotide sequence ID" value="NZ_VIAQ01000015.1"/>
</dbReference>
<evidence type="ECO:0000256" key="3">
    <source>
        <dbReference type="ARBA" id="ARBA00022692"/>
    </source>
</evidence>
<evidence type="ECO:0000313" key="9">
    <source>
        <dbReference type="Proteomes" id="UP000319335"/>
    </source>
</evidence>
<dbReference type="EMBL" id="VIAQ01000015">
    <property type="protein sequence ID" value="TQD25332.1"/>
    <property type="molecule type" value="Genomic_DNA"/>
</dbReference>
<comment type="subcellular location">
    <subcellularLocation>
        <location evidence="1">Cell membrane</location>
        <topology evidence="1">Multi-pass membrane protein</topology>
    </subcellularLocation>
</comment>
<keyword evidence="4 6" id="KW-1133">Transmembrane helix</keyword>
<dbReference type="Pfam" id="PF00482">
    <property type="entry name" value="T2SSF"/>
    <property type="match status" value="1"/>
</dbReference>
<dbReference type="AlphaFoldDB" id="A0A7Z8KR96"/>
<dbReference type="OrthoDB" id="12374at2157"/>
<protein>
    <submittedName>
        <fullName evidence="8">Type II secretion system F family protein</fullName>
    </submittedName>
</protein>
<feature type="transmembrane region" description="Helical" evidence="6">
    <location>
        <begin position="226"/>
        <end position="247"/>
    </location>
</feature>
<evidence type="ECO:0000256" key="2">
    <source>
        <dbReference type="ARBA" id="ARBA00022475"/>
    </source>
</evidence>
<organism evidence="8 9">
    <name type="scientific">Methanolobus vulcani</name>
    <dbReference type="NCBI Taxonomy" id="38026"/>
    <lineage>
        <taxon>Archaea</taxon>
        <taxon>Methanobacteriati</taxon>
        <taxon>Methanobacteriota</taxon>
        <taxon>Stenosarchaea group</taxon>
        <taxon>Methanomicrobia</taxon>
        <taxon>Methanosarcinales</taxon>
        <taxon>Methanosarcinaceae</taxon>
        <taxon>Methanolobus</taxon>
    </lineage>
</organism>
<evidence type="ECO:0000256" key="6">
    <source>
        <dbReference type="SAM" id="Phobius"/>
    </source>
</evidence>
<feature type="domain" description="Type II secretion system protein GspF" evidence="7">
    <location>
        <begin position="122"/>
        <end position="247"/>
    </location>
</feature>
<dbReference type="InterPro" id="IPR018076">
    <property type="entry name" value="T2SS_GspF_dom"/>
</dbReference>
<name>A0A7Z8KR96_9EURY</name>
<evidence type="ECO:0000256" key="5">
    <source>
        <dbReference type="ARBA" id="ARBA00023136"/>
    </source>
</evidence>
<evidence type="ECO:0000256" key="1">
    <source>
        <dbReference type="ARBA" id="ARBA00004651"/>
    </source>
</evidence>
<accession>A0A7Z8KR96</accession>